<name>A0A177D4P7_ALTAL</name>
<dbReference type="EMBL" id="KV441498">
    <property type="protein sequence ID" value="OAG14673.1"/>
    <property type="molecule type" value="Genomic_DNA"/>
</dbReference>
<reference evidence="1 2" key="1">
    <citation type="submission" date="2016-05" db="EMBL/GenBank/DDBJ databases">
        <title>Comparative analysis of secretome profiles of manganese(II)-oxidizing ascomycete fungi.</title>
        <authorList>
            <consortium name="DOE Joint Genome Institute"/>
            <person name="Zeiner C.A."/>
            <person name="Purvine S.O."/>
            <person name="Zink E.M."/>
            <person name="Wu S."/>
            <person name="Pasa-Tolic L."/>
            <person name="Chaput D.L."/>
            <person name="Haridas S."/>
            <person name="Grigoriev I.V."/>
            <person name="Santelli C.M."/>
            <person name="Hansel C.M."/>
        </authorList>
    </citation>
    <scope>NUCLEOTIDE SEQUENCE [LARGE SCALE GENOMIC DNA]</scope>
    <source>
        <strain evidence="1 2">SRC1lrK2f</strain>
    </source>
</reference>
<dbReference type="VEuPathDB" id="FungiDB:CC77DRAFT_551499"/>
<organism evidence="1 2">
    <name type="scientific">Alternaria alternata</name>
    <name type="common">Alternaria rot fungus</name>
    <name type="synonym">Torula alternata</name>
    <dbReference type="NCBI Taxonomy" id="5599"/>
    <lineage>
        <taxon>Eukaryota</taxon>
        <taxon>Fungi</taxon>
        <taxon>Dikarya</taxon>
        <taxon>Ascomycota</taxon>
        <taxon>Pezizomycotina</taxon>
        <taxon>Dothideomycetes</taxon>
        <taxon>Pleosporomycetidae</taxon>
        <taxon>Pleosporales</taxon>
        <taxon>Pleosporineae</taxon>
        <taxon>Pleosporaceae</taxon>
        <taxon>Alternaria</taxon>
        <taxon>Alternaria sect. Alternaria</taxon>
        <taxon>Alternaria alternata complex</taxon>
    </lineage>
</organism>
<evidence type="ECO:0000313" key="2">
    <source>
        <dbReference type="Proteomes" id="UP000077248"/>
    </source>
</evidence>
<dbReference type="KEGG" id="aalt:CC77DRAFT_551499"/>
<evidence type="ECO:0000313" key="1">
    <source>
        <dbReference type="EMBL" id="OAG14673.1"/>
    </source>
</evidence>
<dbReference type="Proteomes" id="UP000077248">
    <property type="component" value="Unassembled WGS sequence"/>
</dbReference>
<dbReference type="AlphaFoldDB" id="A0A177D4P7"/>
<dbReference type="GeneID" id="29117745"/>
<sequence length="103" mass="11364">MSLVKLTSANILSRRSVASKYLVAVKRYNVPLIACSLAYLIINRTCAFASLFSAACCACSSFHVIAFNPAWTKEWQLMYCDNRAAVSRTGKSSIVLDPHQIDT</sequence>
<accession>A0A177D4P7</accession>
<proteinExistence type="predicted"/>
<keyword evidence="2" id="KW-1185">Reference proteome</keyword>
<dbReference type="RefSeq" id="XP_018380094.1">
    <property type="nucleotide sequence ID" value="XM_018532151.1"/>
</dbReference>
<gene>
    <name evidence="1" type="ORF">CC77DRAFT_551499</name>
</gene>
<protein>
    <submittedName>
        <fullName evidence="1">Uncharacterized protein</fullName>
    </submittedName>
</protein>